<gene>
    <name evidence="1" type="ORF">IAC23_03335</name>
</gene>
<dbReference type="InterPro" id="IPR011013">
    <property type="entry name" value="Gal_mutarotase_sf_dom"/>
</dbReference>
<dbReference type="EMBL" id="JADIMO010000035">
    <property type="protein sequence ID" value="MBO8444715.1"/>
    <property type="molecule type" value="Genomic_DNA"/>
</dbReference>
<dbReference type="GO" id="GO:0030246">
    <property type="term" value="F:carbohydrate binding"/>
    <property type="evidence" value="ECO:0007669"/>
    <property type="project" value="InterPro"/>
</dbReference>
<proteinExistence type="predicted"/>
<evidence type="ECO:0000313" key="2">
    <source>
        <dbReference type="Proteomes" id="UP000823619"/>
    </source>
</evidence>
<comment type="caution">
    <text evidence="1">The sequence shown here is derived from an EMBL/GenBank/DDBJ whole genome shotgun (WGS) entry which is preliminary data.</text>
</comment>
<dbReference type="GO" id="GO:0005975">
    <property type="term" value="P:carbohydrate metabolic process"/>
    <property type="evidence" value="ECO:0007669"/>
    <property type="project" value="InterPro"/>
</dbReference>
<dbReference type="GO" id="GO:0003824">
    <property type="term" value="F:catalytic activity"/>
    <property type="evidence" value="ECO:0007669"/>
    <property type="project" value="InterPro"/>
</dbReference>
<dbReference type="InterPro" id="IPR032342">
    <property type="entry name" value="DUF4861"/>
</dbReference>
<accession>A0A9D9ED14</accession>
<dbReference type="AlphaFoldDB" id="A0A9D9ED14"/>
<reference evidence="1" key="1">
    <citation type="submission" date="2020-10" db="EMBL/GenBank/DDBJ databases">
        <authorList>
            <person name="Gilroy R."/>
        </authorList>
    </citation>
    <scope>NUCLEOTIDE SEQUENCE</scope>
    <source>
        <strain evidence="1">D5-748</strain>
    </source>
</reference>
<dbReference type="Proteomes" id="UP000823619">
    <property type="component" value="Unassembled WGS sequence"/>
</dbReference>
<dbReference type="SUPFAM" id="SSF74650">
    <property type="entry name" value="Galactose mutarotase-like"/>
    <property type="match status" value="1"/>
</dbReference>
<evidence type="ECO:0000313" key="1">
    <source>
        <dbReference type="EMBL" id="MBO8444715.1"/>
    </source>
</evidence>
<organism evidence="1 2">
    <name type="scientific">Candidatus Cryptobacteroides merdavium</name>
    <dbReference type="NCBI Taxonomy" id="2840769"/>
    <lineage>
        <taxon>Bacteria</taxon>
        <taxon>Pseudomonadati</taxon>
        <taxon>Bacteroidota</taxon>
        <taxon>Bacteroidia</taxon>
        <taxon>Bacteroidales</taxon>
        <taxon>Candidatus Cryptobacteroides</taxon>
    </lineage>
</organism>
<dbReference type="PROSITE" id="PS51257">
    <property type="entry name" value="PROKAR_LIPOPROTEIN"/>
    <property type="match status" value="1"/>
</dbReference>
<dbReference type="Pfam" id="PF16153">
    <property type="entry name" value="DUF4861"/>
    <property type="match status" value="1"/>
</dbReference>
<sequence length="378" mass="41280">MKRNLMTGAAALISAAMLFSCSGKGVKVVVENDSELSRVNETVELDFRALAADVEGLTEDNALILDASGKQVPVQVYTERHGEKKLIFQTTVAAGQIAEYSVATGEREPYDTLVYSRYVPERADDYAYENNLVAGRIYGPALEDPRTFGPDIWLKCTDRLIIDEWYAKADYHHNYGDGMDCYKVANTLGGGALAPFVGEKIVLGDNYATQERICNGPLRTKAVLKYDTFDVDGNLVSAVKEISLDANTRFLKTSTWFDSVNLEEMPVVLGAVLHDVVARTDGDHYIAFTEKASDTSDPDRDGNISVGLVVDAAEQNVEASTMDGHAVLKATATIGKRFDVWTGSGWSQGGVESPEAWARIVKDFAYAQAHPLKVTVVK</sequence>
<protein>
    <submittedName>
        <fullName evidence="1">DUF4861 family protein</fullName>
    </submittedName>
</protein>
<name>A0A9D9ED14_9BACT</name>
<reference evidence="1" key="2">
    <citation type="journal article" date="2021" name="PeerJ">
        <title>Extensive microbial diversity within the chicken gut microbiome revealed by metagenomics and culture.</title>
        <authorList>
            <person name="Gilroy R."/>
            <person name="Ravi A."/>
            <person name="Getino M."/>
            <person name="Pursley I."/>
            <person name="Horton D.L."/>
            <person name="Alikhan N.F."/>
            <person name="Baker D."/>
            <person name="Gharbi K."/>
            <person name="Hall N."/>
            <person name="Watson M."/>
            <person name="Adriaenssens E.M."/>
            <person name="Foster-Nyarko E."/>
            <person name="Jarju S."/>
            <person name="Secka A."/>
            <person name="Antonio M."/>
            <person name="Oren A."/>
            <person name="Chaudhuri R.R."/>
            <person name="La Ragione R."/>
            <person name="Hildebrand F."/>
            <person name="Pallen M.J."/>
        </authorList>
    </citation>
    <scope>NUCLEOTIDE SEQUENCE</scope>
    <source>
        <strain evidence="1">D5-748</strain>
    </source>
</reference>